<proteinExistence type="predicted"/>
<reference evidence="1" key="1">
    <citation type="submission" date="2021-01" db="EMBL/GenBank/DDBJ databases">
        <authorList>
            <person name="Corre E."/>
            <person name="Pelletier E."/>
            <person name="Niang G."/>
            <person name="Scheremetjew M."/>
            <person name="Finn R."/>
            <person name="Kale V."/>
            <person name="Holt S."/>
            <person name="Cochrane G."/>
            <person name="Meng A."/>
            <person name="Brown T."/>
            <person name="Cohen L."/>
        </authorList>
    </citation>
    <scope>NUCLEOTIDE SEQUENCE</scope>
    <source>
        <strain evidence="1">SoJaBio B1-5/56/2</strain>
    </source>
</reference>
<dbReference type="EMBL" id="HBKR01014504">
    <property type="protein sequence ID" value="CAE2301778.1"/>
    <property type="molecule type" value="Transcribed_RNA"/>
</dbReference>
<gene>
    <name evidence="1" type="ORF">NAES01612_LOCUS9605</name>
</gene>
<sequence>MTKSRKYKWTVLDLNFDVIFICDNKNRKYGCSSVSVNNQPAQLVKFTRDEPTVDGSLEFLYNEKTYILTYQSLPGKDHHMNWCLHIPKGNNTGYKINNINNKDIRDGDTVAAQYKWTVLGLNLDVIFIRDNRYKKYGCSNVFVNEEPAQSIKFTSEPNGDGVTEFTYNGKGYILTYQSLSGRDQYLNWCLHIPKRY</sequence>
<organism evidence="1">
    <name type="scientific">Paramoeba aestuarina</name>
    <dbReference type="NCBI Taxonomy" id="180227"/>
    <lineage>
        <taxon>Eukaryota</taxon>
        <taxon>Amoebozoa</taxon>
        <taxon>Discosea</taxon>
        <taxon>Flabellinia</taxon>
        <taxon>Dactylopodida</taxon>
        <taxon>Paramoebidae</taxon>
        <taxon>Paramoeba</taxon>
    </lineage>
</organism>
<name>A0A7S4KPV9_9EUKA</name>
<accession>A0A7S4KPV9</accession>
<protein>
    <submittedName>
        <fullName evidence="1">Uncharacterized protein</fullName>
    </submittedName>
</protein>
<dbReference type="AlphaFoldDB" id="A0A7S4KPV9"/>
<evidence type="ECO:0000313" key="1">
    <source>
        <dbReference type="EMBL" id="CAE2301778.1"/>
    </source>
</evidence>